<dbReference type="InterPro" id="IPR004864">
    <property type="entry name" value="LEA_2"/>
</dbReference>
<feature type="chain" id="PRO_5006646399" description="Late embryogenesis abundant protein LEA-2 subgroup domain-containing protein" evidence="1">
    <location>
        <begin position="19"/>
        <end position="146"/>
    </location>
</feature>
<evidence type="ECO:0000313" key="3">
    <source>
        <dbReference type="EMBL" id="KPK62922.1"/>
    </source>
</evidence>
<protein>
    <recommendedName>
        <fullName evidence="2">Late embryogenesis abundant protein LEA-2 subgroup domain-containing protein</fullName>
    </recommendedName>
</protein>
<name>A0A0S8FS78_UNCW3</name>
<gene>
    <name evidence="3" type="ORF">AMJ83_09185</name>
</gene>
<dbReference type="Proteomes" id="UP000051373">
    <property type="component" value="Unassembled WGS sequence"/>
</dbReference>
<feature type="signal peptide" evidence="1">
    <location>
        <begin position="1"/>
        <end position="18"/>
    </location>
</feature>
<comment type="caution">
    <text evidence="3">The sequence shown here is derived from an EMBL/GenBank/DDBJ whole genome shotgun (WGS) entry which is preliminary data.</text>
</comment>
<dbReference type="Gene3D" id="2.60.40.1820">
    <property type="match status" value="1"/>
</dbReference>
<dbReference type="PROSITE" id="PS51257">
    <property type="entry name" value="PROKAR_LIPOPROTEIN"/>
    <property type="match status" value="1"/>
</dbReference>
<proteinExistence type="predicted"/>
<feature type="domain" description="Late embryogenesis abundant protein LEA-2 subgroup" evidence="2">
    <location>
        <begin position="51"/>
        <end position="142"/>
    </location>
</feature>
<evidence type="ECO:0000256" key="1">
    <source>
        <dbReference type="SAM" id="SignalP"/>
    </source>
</evidence>
<evidence type="ECO:0000313" key="4">
    <source>
        <dbReference type="Proteomes" id="UP000051373"/>
    </source>
</evidence>
<organism evidence="3 4">
    <name type="scientific">candidate division WOR_3 bacterium SM23_42</name>
    <dbReference type="NCBI Taxonomy" id="1703779"/>
    <lineage>
        <taxon>Bacteria</taxon>
        <taxon>Bacteria division WOR-3</taxon>
    </lineage>
</organism>
<reference evidence="3 4" key="1">
    <citation type="journal article" date="2015" name="Microbiome">
        <title>Genomic resolution of linkages in carbon, nitrogen, and sulfur cycling among widespread estuary sediment bacteria.</title>
        <authorList>
            <person name="Baker B.J."/>
            <person name="Lazar C.S."/>
            <person name="Teske A.P."/>
            <person name="Dick G.J."/>
        </authorList>
    </citation>
    <scope>NUCLEOTIDE SEQUENCE [LARGE SCALE GENOMIC DNA]</scope>
    <source>
        <strain evidence="3">SM23_42</strain>
    </source>
</reference>
<evidence type="ECO:0000259" key="2">
    <source>
        <dbReference type="Pfam" id="PF03168"/>
    </source>
</evidence>
<dbReference type="SUPFAM" id="SSF117070">
    <property type="entry name" value="LEA14-like"/>
    <property type="match status" value="1"/>
</dbReference>
<keyword evidence="1" id="KW-0732">Signal</keyword>
<dbReference type="AlphaFoldDB" id="A0A0S8FS78"/>
<dbReference type="Pfam" id="PF03168">
    <property type="entry name" value="LEA_2"/>
    <property type="match status" value="1"/>
</dbReference>
<sequence length="146" mass="16484">MIKSIYLFMICLFLSCTAVQQRVAIKECKFFLVSVRPYNFTFSSVKVDFDIKVDNPNSIDALLDKFVYTFYVNSMDVFSGTTGNAISIPAKQSKQFATTITLEYNKIGQALVEAMQLKTAAYRVEARAYINTILGPVSYPVEIELE</sequence>
<accession>A0A0S8FS78</accession>
<dbReference type="EMBL" id="LJUJ01000022">
    <property type="protein sequence ID" value="KPK62922.1"/>
    <property type="molecule type" value="Genomic_DNA"/>
</dbReference>